<gene>
    <name evidence="4" type="ORF">HPK16_05400</name>
</gene>
<dbReference type="SUPFAM" id="SSF101478">
    <property type="entry name" value="ADP-ribosylglycohydrolase"/>
    <property type="match status" value="1"/>
</dbReference>
<feature type="binding site" evidence="3">
    <location>
        <position position="49"/>
    </location>
    <ligand>
        <name>Mg(2+)</name>
        <dbReference type="ChEBI" id="CHEBI:18420"/>
        <label>1</label>
    </ligand>
</feature>
<keyword evidence="3" id="KW-0479">Metal-binding</keyword>
<feature type="binding site" evidence="3">
    <location>
        <position position="235"/>
    </location>
    <ligand>
        <name>Mg(2+)</name>
        <dbReference type="ChEBI" id="CHEBI:18420"/>
        <label>1</label>
    </ligand>
</feature>
<proteinExistence type="inferred from homology"/>
<keyword evidence="5" id="KW-1185">Reference proteome</keyword>
<evidence type="ECO:0000313" key="5">
    <source>
        <dbReference type="Proteomes" id="UP000548787"/>
    </source>
</evidence>
<comment type="similarity">
    <text evidence="1">Belongs to the ADP-ribosylglycohydrolase family.</text>
</comment>
<evidence type="ECO:0000256" key="2">
    <source>
        <dbReference type="ARBA" id="ARBA00022801"/>
    </source>
</evidence>
<dbReference type="GO" id="GO:0016787">
    <property type="term" value="F:hydrolase activity"/>
    <property type="evidence" value="ECO:0007669"/>
    <property type="project" value="UniProtKB-KW"/>
</dbReference>
<evidence type="ECO:0000256" key="3">
    <source>
        <dbReference type="PIRSR" id="PIRSR605502-1"/>
    </source>
</evidence>
<feature type="binding site" evidence="3">
    <location>
        <position position="232"/>
    </location>
    <ligand>
        <name>Mg(2+)</name>
        <dbReference type="ChEBI" id="CHEBI:18420"/>
        <label>1</label>
    </ligand>
</feature>
<dbReference type="PANTHER" id="PTHR16222:SF24">
    <property type="entry name" value="ADP-RIBOSYLHYDROLASE ARH3"/>
    <property type="match status" value="1"/>
</dbReference>
<comment type="caution">
    <text evidence="4">The sequence shown here is derived from an EMBL/GenBank/DDBJ whole genome shotgun (WGS) entry which is preliminary data.</text>
</comment>
<dbReference type="Gene3D" id="1.10.4080.10">
    <property type="entry name" value="ADP-ribosylation/Crystallin J1"/>
    <property type="match status" value="1"/>
</dbReference>
<dbReference type="RefSeq" id="WP_181675985.1">
    <property type="nucleotide sequence ID" value="NZ_JABJVM010000004.1"/>
</dbReference>
<dbReference type="Proteomes" id="UP000548787">
    <property type="component" value="Unassembled WGS sequence"/>
</dbReference>
<accession>A0A7W1T5G7</accession>
<evidence type="ECO:0000256" key="1">
    <source>
        <dbReference type="ARBA" id="ARBA00010702"/>
    </source>
</evidence>
<sequence>MKDKLRAAIFGLAIGDALGVPVEFKNRGTFRVTEMLGFGVHSQPRGTWSDDTSLTIATCDSIKRCGSIDVHDMYTRFQNWIFDGQYTVDGIVFDYGITTYAAIKQGYGENAERSNGNGSLMRILPVAFVDASRADIEKISAITHAHDTSTYGCVLYVDIARKLIKGDALQEIISAIRFETPYERLAYIQTLDETEIQSTGYVVHTLEAAIWSLLHTNNYRDAVLKAVNLGKDTDTVAAVTGGLAGIIYGWEGIPREWIEALRGKEKIERTLF</sequence>
<feature type="binding site" evidence="3">
    <location>
        <position position="50"/>
    </location>
    <ligand>
        <name>Mg(2+)</name>
        <dbReference type="ChEBI" id="CHEBI:18420"/>
        <label>1</label>
    </ligand>
</feature>
<organism evidence="4 5">
    <name type="scientific">Listeria rustica</name>
    <dbReference type="NCBI Taxonomy" id="2713503"/>
    <lineage>
        <taxon>Bacteria</taxon>
        <taxon>Bacillati</taxon>
        <taxon>Bacillota</taxon>
        <taxon>Bacilli</taxon>
        <taxon>Bacillales</taxon>
        <taxon>Listeriaceae</taxon>
        <taxon>Listeria</taxon>
    </lineage>
</organism>
<dbReference type="AlphaFoldDB" id="A0A7W1T5G7"/>
<dbReference type="Pfam" id="PF03747">
    <property type="entry name" value="ADP_ribosyl_GH"/>
    <property type="match status" value="1"/>
</dbReference>
<dbReference type="GO" id="GO:0046872">
    <property type="term" value="F:metal ion binding"/>
    <property type="evidence" value="ECO:0007669"/>
    <property type="project" value="UniProtKB-KW"/>
</dbReference>
<dbReference type="PANTHER" id="PTHR16222">
    <property type="entry name" value="ADP-RIBOSYLGLYCOHYDROLASE"/>
    <property type="match status" value="1"/>
</dbReference>
<protein>
    <submittedName>
        <fullName evidence="4">ADP-ribosylglycohydrolase family protein</fullName>
    </submittedName>
</protein>
<reference evidence="4 5" key="1">
    <citation type="submission" date="2020-08" db="EMBL/GenBank/DDBJ databases">
        <title>Listeria ohnekaius sp. nov. and Listeria portnoyii sp. nov. isolated from non-agricultural and natural environments.</title>
        <authorList>
            <person name="Weller D."/>
            <person name="Belias A.M."/>
            <person name="Liao J."/>
            <person name="Guo S."/>
            <person name="Orsi R.H."/>
            <person name="Wiedmann M."/>
        </authorList>
    </citation>
    <scope>NUCLEOTIDE SEQUENCE [LARGE SCALE GENOMIC DNA]</scope>
    <source>
        <strain evidence="4 5">FSL W9-0585</strain>
    </source>
</reference>
<comment type="cofactor">
    <cofactor evidence="3">
        <name>Mg(2+)</name>
        <dbReference type="ChEBI" id="CHEBI:18420"/>
    </cofactor>
    <text evidence="3">Binds 2 magnesium ions per subunit.</text>
</comment>
<dbReference type="InterPro" id="IPR005502">
    <property type="entry name" value="Ribosyl_crysJ1"/>
</dbReference>
<keyword evidence="3" id="KW-0460">Magnesium</keyword>
<dbReference type="InterPro" id="IPR036705">
    <property type="entry name" value="Ribosyl_crysJ1_sf"/>
</dbReference>
<feature type="binding site" evidence="3">
    <location>
        <position position="234"/>
    </location>
    <ligand>
        <name>Mg(2+)</name>
        <dbReference type="ChEBI" id="CHEBI:18420"/>
        <label>1</label>
    </ligand>
</feature>
<dbReference type="InterPro" id="IPR050792">
    <property type="entry name" value="ADP-ribosylglycohydrolase"/>
</dbReference>
<evidence type="ECO:0000313" key="4">
    <source>
        <dbReference type="EMBL" id="MBA3925767.1"/>
    </source>
</evidence>
<feature type="binding site" evidence="3">
    <location>
        <position position="51"/>
    </location>
    <ligand>
        <name>Mg(2+)</name>
        <dbReference type="ChEBI" id="CHEBI:18420"/>
        <label>1</label>
    </ligand>
</feature>
<dbReference type="EMBL" id="JABJVM010000004">
    <property type="protein sequence ID" value="MBA3925767.1"/>
    <property type="molecule type" value="Genomic_DNA"/>
</dbReference>
<name>A0A7W1T5G7_9LIST</name>
<keyword evidence="2 4" id="KW-0378">Hydrolase</keyword>